<protein>
    <submittedName>
        <fullName evidence="2 3">MBL fold metallo-hydrolase</fullName>
    </submittedName>
</protein>
<reference evidence="3 4" key="2">
    <citation type="journal article" date="2017" name="PLoS ONE">
        <title>Genomic and phenotypic characterisation of fluoroquinolone resistance mechanisms in Enterobacteriaceae in Durban, South Africa.</title>
        <authorList>
            <person name="Osei Sekyere J."/>
            <person name="Amoako D.G."/>
        </authorList>
    </citation>
    <scope>NUCLEOTIDE SEQUENCE [LARGE SCALE GENOMIC DNA]</scope>
    <source>
        <strain evidence="3 4">ST62:944112508</strain>
    </source>
</reference>
<evidence type="ECO:0000313" key="4">
    <source>
        <dbReference type="Proteomes" id="UP000050520"/>
    </source>
</evidence>
<dbReference type="AlphaFoldDB" id="A0A0P8M5G4"/>
<comment type="caution">
    <text evidence="2">The sequence shown here is derived from an EMBL/GenBank/DDBJ whole genome shotgun (WGS) entry which is preliminary data.</text>
</comment>
<dbReference type="SUPFAM" id="SSF56281">
    <property type="entry name" value="Metallo-hydrolase/oxidoreductase"/>
    <property type="match status" value="1"/>
</dbReference>
<dbReference type="GO" id="GO:0070290">
    <property type="term" value="F:N-acylphosphatidylethanolamine-specific phospholipase D activity"/>
    <property type="evidence" value="ECO:0007669"/>
    <property type="project" value="InterPro"/>
</dbReference>
<reference evidence="2" key="4">
    <citation type="submission" date="2020-09" db="EMBL/GenBank/DDBJ databases">
        <authorList>
            <consortium name="NCBI Pathogen Detection Project"/>
        </authorList>
    </citation>
    <scope>NUCLEOTIDE SEQUENCE</scope>
    <source>
        <strain evidence="2">O50</strain>
    </source>
</reference>
<dbReference type="PANTHER" id="PTHR15032">
    <property type="entry name" value="N-ACYL-PHOSPHATIDYLETHANOLAMINE-HYDROLYZING PHOSPHOLIPASE D"/>
    <property type="match status" value="1"/>
</dbReference>
<dbReference type="RefSeq" id="WP_057063080.1">
    <property type="nucleotide sequence ID" value="NZ_CABDWZ010000001.1"/>
</dbReference>
<organism evidence="2">
    <name type="scientific">Citrobacter freundii</name>
    <dbReference type="NCBI Taxonomy" id="546"/>
    <lineage>
        <taxon>Bacteria</taxon>
        <taxon>Pseudomonadati</taxon>
        <taxon>Pseudomonadota</taxon>
        <taxon>Gammaproteobacteria</taxon>
        <taxon>Enterobacterales</taxon>
        <taxon>Enterobacteriaceae</taxon>
        <taxon>Citrobacter</taxon>
        <taxon>Citrobacter freundii complex</taxon>
    </lineage>
</organism>
<dbReference type="EMBL" id="LJEB01000007">
    <property type="protein sequence ID" value="KPR57440.1"/>
    <property type="molecule type" value="Genomic_DNA"/>
</dbReference>
<evidence type="ECO:0000259" key="1">
    <source>
        <dbReference type="SMART" id="SM00849"/>
    </source>
</evidence>
<evidence type="ECO:0000313" key="2">
    <source>
        <dbReference type="EMBL" id="HAT3899261.1"/>
    </source>
</evidence>
<dbReference type="Proteomes" id="UP000855471">
    <property type="component" value="Unassembled WGS sequence"/>
</dbReference>
<dbReference type="PANTHER" id="PTHR15032:SF4">
    <property type="entry name" value="N-ACYL-PHOSPHATIDYLETHANOLAMINE-HYDROLYZING PHOSPHOLIPASE D"/>
    <property type="match status" value="1"/>
</dbReference>
<dbReference type="InterPro" id="IPR001279">
    <property type="entry name" value="Metallo-B-lactamas"/>
</dbReference>
<sequence length="370" mass="41758">MKRLTVCVVVIMLIGAAASLPFLLNAGFGQAPKGAQLSQVEQSPHYRDGQFHNQVPTPGYTGNKSMLAAWWEFLVAKRENARPAHPLPLVATDLAGLSPEQDTLVWLGHSSWYLQLAGQRILIDPVFSNYAAPLSFLNKAFVGDYPWSAQTMPEIDLLIISHDHYDHLDLATIKALMPKIKRVITPLGVGSHLRYWGMRGEIIDEMDWNQSIRVTDSLIVHTLPARHFSGRGIKRNQTLWASFMFETPEQNVYYSGDSGYGPHFKAIGEQFGSVDLAIMENGQYDHDWKFIHMMPEETAQAAVDLHAKAVLPGHAGRFVLAKHTWDDPYKRLALASRRYNYRLLTPMLGEPVILSEPDQLFTAWWQQVTQ</sequence>
<dbReference type="GO" id="GO:0008270">
    <property type="term" value="F:zinc ion binding"/>
    <property type="evidence" value="ECO:0007669"/>
    <property type="project" value="InterPro"/>
</dbReference>
<reference evidence="2" key="3">
    <citation type="journal article" date="2018" name="Genome Biol.">
        <title>SKESA: strategic k-mer extension for scrupulous assemblies.</title>
        <authorList>
            <person name="Souvorov A."/>
            <person name="Agarwala R."/>
            <person name="Lipman D.J."/>
        </authorList>
    </citation>
    <scope>NUCLEOTIDE SEQUENCE</scope>
    <source>
        <strain evidence="2">O50</strain>
    </source>
</reference>
<dbReference type="Gene3D" id="3.60.15.10">
    <property type="entry name" value="Ribonuclease Z/Hydroxyacylglutathione hydrolase-like"/>
    <property type="match status" value="1"/>
</dbReference>
<dbReference type="PIRSF" id="PIRSF038896">
    <property type="entry name" value="NAPE-PLD"/>
    <property type="match status" value="1"/>
</dbReference>
<dbReference type="InterPro" id="IPR036866">
    <property type="entry name" value="RibonucZ/Hydroxyglut_hydro"/>
</dbReference>
<name>A0A0P8M5G4_CITFR</name>
<keyword evidence="2" id="KW-0378">Hydrolase</keyword>
<dbReference type="InterPro" id="IPR024884">
    <property type="entry name" value="NAPE-PLD"/>
</dbReference>
<reference evidence="4" key="1">
    <citation type="submission" date="2015-09" db="EMBL/GenBank/DDBJ databases">
        <title>Prevalence of NDMs in South Africa.</title>
        <authorList>
            <person name="Osei Sekyere J."/>
            <person name="Govinden U."/>
            <person name="Essack S."/>
            <person name="Haldorsen B."/>
            <person name="Samuelsen O."/>
            <person name="Aasnaes B."/>
            <person name="Sundsfjord A."/>
        </authorList>
    </citation>
    <scope>NUCLEOTIDE SEQUENCE [LARGE SCALE GENOMIC DNA]</scope>
    <source>
        <strain evidence="4">ST62:944112508</strain>
    </source>
</reference>
<dbReference type="GO" id="GO:0005737">
    <property type="term" value="C:cytoplasm"/>
    <property type="evidence" value="ECO:0007669"/>
    <property type="project" value="TreeGrafter"/>
</dbReference>
<dbReference type="Pfam" id="PF12706">
    <property type="entry name" value="Lactamase_B_2"/>
    <property type="match status" value="1"/>
</dbReference>
<feature type="domain" description="Metallo-beta-lactamase" evidence="1">
    <location>
        <begin position="108"/>
        <end position="314"/>
    </location>
</feature>
<evidence type="ECO:0000313" key="3">
    <source>
        <dbReference type="EMBL" id="KPR57440.1"/>
    </source>
</evidence>
<dbReference type="EMBL" id="DACSXJ010000026">
    <property type="protein sequence ID" value="HAT3899261.1"/>
    <property type="molecule type" value="Genomic_DNA"/>
</dbReference>
<accession>A0A0P8M5G4</accession>
<proteinExistence type="predicted"/>
<dbReference type="Proteomes" id="UP000050520">
    <property type="component" value="Unassembled WGS sequence"/>
</dbReference>
<dbReference type="SMART" id="SM00849">
    <property type="entry name" value="Lactamase_B"/>
    <property type="match status" value="1"/>
</dbReference>
<gene>
    <name evidence="3" type="ORF">AN672_01820</name>
    <name evidence="2" type="ORF">I9Y29_003725</name>
</gene>